<accession>A0A5P8P1D6</accession>
<dbReference type="KEGG" id="sulg:FJR48_06925"/>
<dbReference type="Proteomes" id="UP000326944">
    <property type="component" value="Chromosome"/>
</dbReference>
<feature type="chain" id="PRO_5025021183" description="TNase-like domain-containing protein" evidence="1">
    <location>
        <begin position="21"/>
        <end position="171"/>
    </location>
</feature>
<gene>
    <name evidence="2" type="ORF">FJR48_06925</name>
</gene>
<proteinExistence type="predicted"/>
<name>A0A5P8P1D6_9BACT</name>
<dbReference type="InterPro" id="IPR035437">
    <property type="entry name" value="SNase_OB-fold_sf"/>
</dbReference>
<dbReference type="RefSeq" id="WP_152307420.1">
    <property type="nucleotide sequence ID" value="NZ_CP043617.1"/>
</dbReference>
<evidence type="ECO:0000313" key="2">
    <source>
        <dbReference type="EMBL" id="QFR49476.1"/>
    </source>
</evidence>
<dbReference type="SUPFAM" id="SSF50199">
    <property type="entry name" value="Staphylococcal nuclease"/>
    <property type="match status" value="1"/>
</dbReference>
<protein>
    <recommendedName>
        <fullName evidence="4">TNase-like domain-containing protein</fullName>
    </recommendedName>
</protein>
<evidence type="ECO:0000313" key="3">
    <source>
        <dbReference type="Proteomes" id="UP000326944"/>
    </source>
</evidence>
<evidence type="ECO:0008006" key="4">
    <source>
        <dbReference type="Google" id="ProtNLM"/>
    </source>
</evidence>
<organism evidence="2 3">
    <name type="scientific">Sulfurimonas lithotrophica</name>
    <dbReference type="NCBI Taxonomy" id="2590022"/>
    <lineage>
        <taxon>Bacteria</taxon>
        <taxon>Pseudomonadati</taxon>
        <taxon>Campylobacterota</taxon>
        <taxon>Epsilonproteobacteria</taxon>
        <taxon>Campylobacterales</taxon>
        <taxon>Sulfurimonadaceae</taxon>
        <taxon>Sulfurimonas</taxon>
    </lineage>
</organism>
<keyword evidence="1" id="KW-0732">Signal</keyword>
<feature type="signal peptide" evidence="1">
    <location>
        <begin position="1"/>
        <end position="20"/>
    </location>
</feature>
<keyword evidence="3" id="KW-1185">Reference proteome</keyword>
<dbReference type="Gene3D" id="2.40.50.90">
    <property type="match status" value="1"/>
</dbReference>
<dbReference type="AlphaFoldDB" id="A0A5P8P1D6"/>
<dbReference type="EMBL" id="CP043617">
    <property type="protein sequence ID" value="QFR49476.1"/>
    <property type="molecule type" value="Genomic_DNA"/>
</dbReference>
<reference evidence="2 3" key="1">
    <citation type="submission" date="2019-09" db="EMBL/GenBank/DDBJ databases">
        <title>Sulfurimonas gotlandica sp. nov., a chemoautotrophic and psychrotolerant epsilonproteobacterium isolated from a pelagic redoxcline, and an emended description of the genus Sulfurimonas.</title>
        <authorList>
            <person name="Wang S."/>
            <person name="Jiang L."/>
            <person name="Shao S."/>
        </authorList>
    </citation>
    <scope>NUCLEOTIDE SEQUENCE [LARGE SCALE GENOMIC DNA]</scope>
    <source>
        <strain evidence="2 3">GYSZ_1</strain>
    </source>
</reference>
<sequence length="171" mass="19944">MSKILLHIAFLSLFVSLSFAKEPTLATLRSVSTNEFQKFSIGLYEFICRPYGVITVDELYNRAEFNSECKKNIQEFYFQNPMSKYFTQNLLKNRQLYHIEFKEEKCILYAKGKMTMSELLVKNGLALKNPLAKSEEFEYSLIQAQIYAKENKIGLFKNNISDKCISELNKN</sequence>
<dbReference type="OrthoDB" id="9960525at2"/>
<evidence type="ECO:0000256" key="1">
    <source>
        <dbReference type="SAM" id="SignalP"/>
    </source>
</evidence>